<dbReference type="EMBL" id="JBIYEW010000003">
    <property type="protein sequence ID" value="MFK4637391.1"/>
    <property type="molecule type" value="Genomic_DNA"/>
</dbReference>
<dbReference type="InterPro" id="IPR009057">
    <property type="entry name" value="Homeodomain-like_sf"/>
</dbReference>
<evidence type="ECO:0000256" key="3">
    <source>
        <dbReference type="ARBA" id="ARBA00023163"/>
    </source>
</evidence>
<dbReference type="InterPro" id="IPR050204">
    <property type="entry name" value="AraC_XylS_family_regulators"/>
</dbReference>
<dbReference type="PANTHER" id="PTHR46796">
    <property type="entry name" value="HTH-TYPE TRANSCRIPTIONAL ACTIVATOR RHAS-RELATED"/>
    <property type="match status" value="1"/>
</dbReference>
<dbReference type="Gene3D" id="1.10.10.60">
    <property type="entry name" value="Homeodomain-like"/>
    <property type="match status" value="2"/>
</dbReference>
<comment type="caution">
    <text evidence="5">The sequence shown here is derived from an EMBL/GenBank/DDBJ whole genome shotgun (WGS) entry which is preliminary data.</text>
</comment>
<name>A0ABW8N1A1_9MICC</name>
<keyword evidence="6" id="KW-1185">Reference proteome</keyword>
<evidence type="ECO:0000259" key="4">
    <source>
        <dbReference type="PROSITE" id="PS01124"/>
    </source>
</evidence>
<sequence>MTPQELANLAHLRRARDFIDREYARPLDVPTMAAGALMSPAHFSRQFKAAYGESPYNYLMTRRIERAMALLRAGSSVTDACMEVGCTSLGSFSSRFTEIVGITPSEYRSREHHAVKAMPNCIAKQQTRPDRNPAARATAT</sequence>
<dbReference type="PROSITE" id="PS01124">
    <property type="entry name" value="HTH_ARAC_FAMILY_2"/>
    <property type="match status" value="1"/>
</dbReference>
<dbReference type="SMART" id="SM00342">
    <property type="entry name" value="HTH_ARAC"/>
    <property type="match status" value="1"/>
</dbReference>
<evidence type="ECO:0000256" key="2">
    <source>
        <dbReference type="ARBA" id="ARBA00023125"/>
    </source>
</evidence>
<evidence type="ECO:0000313" key="6">
    <source>
        <dbReference type="Proteomes" id="UP001620520"/>
    </source>
</evidence>
<gene>
    <name evidence="5" type="ORF">ABIA52_000280</name>
</gene>
<accession>A0ABW8N1A1</accession>
<keyword evidence="2" id="KW-0238">DNA-binding</keyword>
<dbReference type="Pfam" id="PF12833">
    <property type="entry name" value="HTH_18"/>
    <property type="match status" value="1"/>
</dbReference>
<organism evidence="5 6">
    <name type="scientific">Paenarthrobacter histidinolovorans</name>
    <dbReference type="NCBI Taxonomy" id="43664"/>
    <lineage>
        <taxon>Bacteria</taxon>
        <taxon>Bacillati</taxon>
        <taxon>Actinomycetota</taxon>
        <taxon>Actinomycetes</taxon>
        <taxon>Micrococcales</taxon>
        <taxon>Micrococcaceae</taxon>
        <taxon>Paenarthrobacter</taxon>
    </lineage>
</organism>
<dbReference type="SUPFAM" id="SSF46689">
    <property type="entry name" value="Homeodomain-like"/>
    <property type="match status" value="2"/>
</dbReference>
<feature type="domain" description="HTH araC/xylS-type" evidence="4">
    <location>
        <begin position="13"/>
        <end position="110"/>
    </location>
</feature>
<proteinExistence type="predicted"/>
<evidence type="ECO:0000313" key="5">
    <source>
        <dbReference type="EMBL" id="MFK4637391.1"/>
    </source>
</evidence>
<evidence type="ECO:0000256" key="1">
    <source>
        <dbReference type="ARBA" id="ARBA00023015"/>
    </source>
</evidence>
<dbReference type="InterPro" id="IPR018060">
    <property type="entry name" value="HTH_AraC"/>
</dbReference>
<keyword evidence="3" id="KW-0804">Transcription</keyword>
<protein>
    <submittedName>
        <fullName evidence="5">AraC-like DNA-binding protein</fullName>
    </submittedName>
</protein>
<reference evidence="5 6" key="1">
    <citation type="submission" date="2024-10" db="EMBL/GenBank/DDBJ databases">
        <title>Novel secondary metabolite-producing bacteria for plant disease control.</title>
        <authorList>
            <person name="Chevrette M."/>
        </authorList>
    </citation>
    <scope>NUCLEOTIDE SEQUENCE [LARGE SCALE GENOMIC DNA]</scope>
    <source>
        <strain evidence="5 6">J30 TE3557</strain>
    </source>
</reference>
<dbReference type="Proteomes" id="UP001620520">
    <property type="component" value="Unassembled WGS sequence"/>
</dbReference>
<dbReference type="RefSeq" id="WP_189021216.1">
    <property type="nucleotide sequence ID" value="NZ_BMPM01000011.1"/>
</dbReference>
<keyword evidence="1" id="KW-0805">Transcription regulation</keyword>